<dbReference type="AlphaFoldDB" id="A0A8H7AF81"/>
<name>A0A8H7AF81_9EURO</name>
<dbReference type="InterPro" id="IPR011333">
    <property type="entry name" value="SKP1/BTB/POZ_sf"/>
</dbReference>
<accession>A0A8H7AF81</accession>
<evidence type="ECO:0000313" key="3">
    <source>
        <dbReference type="Proteomes" id="UP000606974"/>
    </source>
</evidence>
<sequence length="367" mass="40372">MKLPNSCNIDPDGDLVLILLDHGDTCERVVKHLKGNITLSLSQSGSRAKRSLNGQVKVTPSESSHAVARKSSDAEDGQPQEIRLNVSSKHLTLASPVFKTLLRGGFAESKDLNKGLAAEVRLPEDHPAALWLLLYIIHGQPKRAPDWVDLGMLTEVAVLVDKYELHEATEIITDTWCTIIENAKYKATCSPNQHLQLICVSWVFRKPKMFFKRTHLAMRYSDRDLAAEGVTDLPIPIEVLEKVDHARTRALGLCLGKVQGFYTQYLKKPSDSSICSAYCDTMVLGALMKGLAAENLVPFPVSPYKGISYSKLSEALSGMVLSSLCEALVGMNLVSNLTKKQCSIKNALNRTVREAGLALKGLKLDEF</sequence>
<feature type="region of interest" description="Disordered" evidence="1">
    <location>
        <begin position="48"/>
        <end position="80"/>
    </location>
</feature>
<reference evidence="2" key="1">
    <citation type="submission" date="2020-02" db="EMBL/GenBank/DDBJ databases">
        <authorList>
            <person name="Palmer J.M."/>
        </authorList>
    </citation>
    <scope>NUCLEOTIDE SEQUENCE</scope>
    <source>
        <strain evidence="2">EPUS1.4</strain>
        <tissue evidence="2">Thallus</tissue>
    </source>
</reference>
<organism evidence="2 3">
    <name type="scientific">Endocarpon pusillum</name>
    <dbReference type="NCBI Taxonomy" id="364733"/>
    <lineage>
        <taxon>Eukaryota</taxon>
        <taxon>Fungi</taxon>
        <taxon>Dikarya</taxon>
        <taxon>Ascomycota</taxon>
        <taxon>Pezizomycotina</taxon>
        <taxon>Eurotiomycetes</taxon>
        <taxon>Chaetothyriomycetidae</taxon>
        <taxon>Verrucariales</taxon>
        <taxon>Verrucariaceae</taxon>
        <taxon>Endocarpon</taxon>
    </lineage>
</organism>
<proteinExistence type="predicted"/>
<dbReference type="Proteomes" id="UP000606974">
    <property type="component" value="Unassembled WGS sequence"/>
</dbReference>
<gene>
    <name evidence="2" type="ORF">GJ744_009887</name>
</gene>
<evidence type="ECO:0008006" key="4">
    <source>
        <dbReference type="Google" id="ProtNLM"/>
    </source>
</evidence>
<comment type="caution">
    <text evidence="2">The sequence shown here is derived from an EMBL/GenBank/DDBJ whole genome shotgun (WGS) entry which is preliminary data.</text>
</comment>
<evidence type="ECO:0000313" key="2">
    <source>
        <dbReference type="EMBL" id="KAF7507990.1"/>
    </source>
</evidence>
<dbReference type="EMBL" id="JAACFV010000060">
    <property type="protein sequence ID" value="KAF7507990.1"/>
    <property type="molecule type" value="Genomic_DNA"/>
</dbReference>
<keyword evidence="3" id="KW-1185">Reference proteome</keyword>
<feature type="compositionally biased region" description="Polar residues" evidence="1">
    <location>
        <begin position="48"/>
        <end position="64"/>
    </location>
</feature>
<dbReference type="OrthoDB" id="5326346at2759"/>
<evidence type="ECO:0000256" key="1">
    <source>
        <dbReference type="SAM" id="MobiDB-lite"/>
    </source>
</evidence>
<dbReference type="Gene3D" id="3.30.710.10">
    <property type="entry name" value="Potassium Channel Kv1.1, Chain A"/>
    <property type="match status" value="1"/>
</dbReference>
<protein>
    <recommendedName>
        <fullName evidence="4">BTB domain-containing protein</fullName>
    </recommendedName>
</protein>